<name>A0A7G9GNR2_9FIRM</name>
<accession>A0A7G9GNR2</accession>
<protein>
    <recommendedName>
        <fullName evidence="4">DUF3139 domain-containing protein</fullName>
    </recommendedName>
</protein>
<dbReference type="KEGG" id="ehn:H9Q80_00360"/>
<dbReference type="AlphaFoldDB" id="A0A7G9GNR2"/>
<dbReference type="RefSeq" id="WP_118667159.1">
    <property type="nucleotide sequence ID" value="NZ_CP060636.1"/>
</dbReference>
<dbReference type="Proteomes" id="UP000515856">
    <property type="component" value="Chromosome"/>
</dbReference>
<evidence type="ECO:0008006" key="4">
    <source>
        <dbReference type="Google" id="ProtNLM"/>
    </source>
</evidence>
<feature type="chain" id="PRO_5028915830" description="DUF3139 domain-containing protein" evidence="1">
    <location>
        <begin position="29"/>
        <end position="130"/>
    </location>
</feature>
<sequence length="130" mass="14761">MRRKGKHTVTKIIIAVFAIAFISGTVYAVANQDKLNSGVKDKQSNMDYYNTVQTYLNTNVYTGAKIKISDSKTWEEEGLQEVQGVFEVGETEHTYHVRFAGKDIVLVTVDNEKILSDMDKQLEYMDSIDK</sequence>
<feature type="signal peptide" evidence="1">
    <location>
        <begin position="1"/>
        <end position="28"/>
    </location>
</feature>
<dbReference type="EMBL" id="CP060636">
    <property type="protein sequence ID" value="QNM12444.1"/>
    <property type="molecule type" value="Genomic_DNA"/>
</dbReference>
<reference evidence="2 3" key="1">
    <citation type="submission" date="2020-08" db="EMBL/GenBank/DDBJ databases">
        <authorList>
            <person name="Liu C."/>
            <person name="Sun Q."/>
        </authorList>
    </citation>
    <scope>NUCLEOTIDE SEQUENCE [LARGE SCALE GENOMIC DNA]</scope>
    <source>
        <strain evidence="2 3">NSJ-61</strain>
    </source>
</reference>
<evidence type="ECO:0000256" key="1">
    <source>
        <dbReference type="SAM" id="SignalP"/>
    </source>
</evidence>
<evidence type="ECO:0000313" key="3">
    <source>
        <dbReference type="Proteomes" id="UP000515856"/>
    </source>
</evidence>
<keyword evidence="3" id="KW-1185">Reference proteome</keyword>
<organism evidence="2 3">
    <name type="scientific">[Eubacterium] hominis</name>
    <dbReference type="NCBI Taxonomy" id="2764325"/>
    <lineage>
        <taxon>Bacteria</taxon>
        <taxon>Bacillati</taxon>
        <taxon>Bacillota</taxon>
        <taxon>Erysipelotrichia</taxon>
        <taxon>Erysipelotrichales</taxon>
        <taxon>Erysipelotrichaceae</taxon>
        <taxon>Amedibacillus</taxon>
    </lineage>
</organism>
<keyword evidence="1" id="KW-0732">Signal</keyword>
<proteinExistence type="predicted"/>
<evidence type="ECO:0000313" key="2">
    <source>
        <dbReference type="EMBL" id="QNM12444.1"/>
    </source>
</evidence>
<gene>
    <name evidence="2" type="ORF">H9Q80_00360</name>
</gene>